<evidence type="ECO:0000313" key="1">
    <source>
        <dbReference type="EMBL" id="BBO33901.1"/>
    </source>
</evidence>
<accession>A0A5K7XG79</accession>
<sequence length="421" mass="44299">MRAAIRHLTCRSINRSHARCALGIVLLVVASVLSVTPLTRAAEPLDVNRIHAATNRGLEWLVAQQHPDGAWRSTSYTQLNAGPGATALAAATLAQLSRDEQPEALAPGVAPQAALKSALAYLLKNLAPAGHVRDASGANEYPTYAAALTLIALNKLPAAQREPHAAAIRKMQAYLVAAQVTQPLPNKLATADDVGGWGLVGGDPTDPSSFRTSNVSTTRFALEALQPVAADHPETFERGKKSLARRQQADGGFAFLSDPLDQLNKAGANDPPTPDAPFVARSYGTTTADGLLALRACGIADNNPHIAAALAWLNAHPNVDAVPGFPNDEVSTAMADGLYYYYAASLAHAMAAYPDADFARQAPALAAELLARQRADGSWANPISTMREDDPLVATTLALNALATLPSSQPETKTKPADQRE</sequence>
<dbReference type="CDD" id="cd00688">
    <property type="entry name" value="ISOPREN_C2_like"/>
    <property type="match status" value="1"/>
</dbReference>
<reference evidence="2" key="1">
    <citation type="submission" date="2019-10" db="EMBL/GenBank/DDBJ databases">
        <title>Lacipirellula parvula gen. nov., sp. nov., representing a lineage of planctomycetes widespread in freshwater anoxic habitats, and description of the family Lacipirellulaceae.</title>
        <authorList>
            <person name="Dedysh S.N."/>
            <person name="Kulichevskaya I.S."/>
            <person name="Beletsky A.V."/>
            <person name="Rakitin A.L."/>
            <person name="Mardanov A.V."/>
            <person name="Ivanova A.A."/>
            <person name="Saltykova V.X."/>
            <person name="Rijpstra W.I.C."/>
            <person name="Sinninghe Damste J.S."/>
            <person name="Ravin N.V."/>
        </authorList>
    </citation>
    <scope>NUCLEOTIDE SEQUENCE [LARGE SCALE GENOMIC DNA]</scope>
    <source>
        <strain evidence="2">PX69</strain>
    </source>
</reference>
<dbReference type="Gene3D" id="1.50.10.20">
    <property type="match status" value="3"/>
</dbReference>
<evidence type="ECO:0000313" key="2">
    <source>
        <dbReference type="Proteomes" id="UP000326837"/>
    </source>
</evidence>
<proteinExistence type="predicted"/>
<dbReference type="Proteomes" id="UP000326837">
    <property type="component" value="Chromosome"/>
</dbReference>
<evidence type="ECO:0008006" key="3">
    <source>
        <dbReference type="Google" id="ProtNLM"/>
    </source>
</evidence>
<dbReference type="SUPFAM" id="SSF48239">
    <property type="entry name" value="Terpenoid cyclases/Protein prenyltransferases"/>
    <property type="match status" value="1"/>
</dbReference>
<dbReference type="AlphaFoldDB" id="A0A5K7XG79"/>
<name>A0A5K7XG79_9BACT</name>
<keyword evidence="2" id="KW-1185">Reference proteome</keyword>
<dbReference type="KEGG" id="lpav:PLANPX_3513"/>
<gene>
    <name evidence="1" type="ORF">PLANPX_3513</name>
</gene>
<protein>
    <recommendedName>
        <fullName evidence="3">Squalene cyclase C-terminal domain-containing protein</fullName>
    </recommendedName>
</protein>
<dbReference type="InterPro" id="IPR008930">
    <property type="entry name" value="Terpenoid_cyclase/PrenylTrfase"/>
</dbReference>
<organism evidence="1 2">
    <name type="scientific">Lacipirellula parvula</name>
    <dbReference type="NCBI Taxonomy" id="2650471"/>
    <lineage>
        <taxon>Bacteria</taxon>
        <taxon>Pseudomonadati</taxon>
        <taxon>Planctomycetota</taxon>
        <taxon>Planctomycetia</taxon>
        <taxon>Pirellulales</taxon>
        <taxon>Lacipirellulaceae</taxon>
        <taxon>Lacipirellula</taxon>
    </lineage>
</organism>
<dbReference type="EMBL" id="AP021861">
    <property type="protein sequence ID" value="BBO33901.1"/>
    <property type="molecule type" value="Genomic_DNA"/>
</dbReference>